<gene>
    <name evidence="2" type="ORF">OCV51_13955</name>
</gene>
<reference evidence="2 3" key="1">
    <citation type="journal article" date="2021" name="ISME Commun">
        <title>Automated analysis of genomic sequences facilitates high-throughput and comprehensive description of bacteria.</title>
        <authorList>
            <person name="Hitch T.C.A."/>
        </authorList>
    </citation>
    <scope>NUCLEOTIDE SEQUENCE [LARGE SCALE GENOMIC DNA]</scope>
    <source>
        <strain evidence="2 3">H2_18</strain>
    </source>
</reference>
<keyword evidence="1" id="KW-0472">Membrane</keyword>
<feature type="transmembrane region" description="Helical" evidence="1">
    <location>
        <begin position="6"/>
        <end position="26"/>
    </location>
</feature>
<dbReference type="Pfam" id="PF03419">
    <property type="entry name" value="Peptidase_U4"/>
    <property type="match status" value="1"/>
</dbReference>
<dbReference type="EMBL" id="JAOQJX010000033">
    <property type="protein sequence ID" value="MCU6748746.1"/>
    <property type="molecule type" value="Genomic_DNA"/>
</dbReference>
<feature type="transmembrane region" description="Helical" evidence="1">
    <location>
        <begin position="38"/>
        <end position="57"/>
    </location>
</feature>
<keyword evidence="1" id="KW-1133">Transmembrane helix</keyword>
<organism evidence="2 3">
    <name type="scientific">Faecalicatena acetigenes</name>
    <dbReference type="NCBI Taxonomy" id="2981790"/>
    <lineage>
        <taxon>Bacteria</taxon>
        <taxon>Bacillati</taxon>
        <taxon>Bacillota</taxon>
        <taxon>Clostridia</taxon>
        <taxon>Lachnospirales</taxon>
        <taxon>Lachnospiraceae</taxon>
        <taxon>Faecalicatena</taxon>
    </lineage>
</organism>
<protein>
    <submittedName>
        <fullName evidence="2">Sigma-E processing peptidase SpoIIGA</fullName>
    </submittedName>
</protein>
<keyword evidence="1" id="KW-0812">Transmembrane</keyword>
<proteinExistence type="predicted"/>
<feature type="transmembrane region" description="Helical" evidence="1">
    <location>
        <begin position="91"/>
        <end position="108"/>
    </location>
</feature>
<evidence type="ECO:0000313" key="2">
    <source>
        <dbReference type="EMBL" id="MCU6748746.1"/>
    </source>
</evidence>
<keyword evidence="3" id="KW-1185">Reference proteome</keyword>
<evidence type="ECO:0000313" key="3">
    <source>
        <dbReference type="Proteomes" id="UP001652394"/>
    </source>
</evidence>
<dbReference type="RefSeq" id="WP_059069097.1">
    <property type="nucleotide sequence ID" value="NZ_JAOQJX010000033.1"/>
</dbReference>
<dbReference type="InterPro" id="IPR005081">
    <property type="entry name" value="SpoIIGA"/>
</dbReference>
<accession>A0ABT2TFH1</accession>
<comment type="caution">
    <text evidence="2">The sequence shown here is derived from an EMBL/GenBank/DDBJ whole genome shotgun (WGS) entry which is preliminary data.</text>
</comment>
<dbReference type="Proteomes" id="UP001652394">
    <property type="component" value="Unassembled WGS sequence"/>
</dbReference>
<name>A0ABT2TFH1_9FIRM</name>
<sequence length="261" mass="29619">MYYEVYIDVLFLENFMMDSLLLLAIHTIRKSGTTHRRIFGGSAVGSVLTCIVISLPLPGTVKFLLYHMLVNTVMLKTGIKMKGIKALFKNICLLYLFSFLFGGVLHFFRPYMRTASLFFFVAAGSYCLLVKGWEMLRKMERKQKNICKVIVQTDTGEHEFKALLDTGNTLEDPVTGKSVSIIDKEAARKLCGEEPLKGFHYIPYRCVGKESVMPAFQIDKMCICAEEEKWVSNPVLGIGEERIDKQDEYQMLLNPDILGGI</sequence>
<feature type="transmembrane region" description="Helical" evidence="1">
    <location>
        <begin position="114"/>
        <end position="133"/>
    </location>
</feature>
<evidence type="ECO:0000256" key="1">
    <source>
        <dbReference type="SAM" id="Phobius"/>
    </source>
</evidence>